<dbReference type="AlphaFoldDB" id="A0A396IIH5"/>
<protein>
    <submittedName>
        <fullName evidence="1">Uncharacterized protein</fullName>
    </submittedName>
</protein>
<proteinExistence type="predicted"/>
<comment type="caution">
    <text evidence="1">The sequence shown here is derived from an EMBL/GenBank/DDBJ whole genome shotgun (WGS) entry which is preliminary data.</text>
</comment>
<dbReference type="Proteomes" id="UP000265566">
    <property type="component" value="Chromosome 3"/>
</dbReference>
<dbReference type="Gramene" id="rna13225">
    <property type="protein sequence ID" value="RHN65392.1"/>
    <property type="gene ID" value="gene13225"/>
</dbReference>
<reference evidence="2" key="1">
    <citation type="journal article" date="2018" name="Nat. Plants">
        <title>Whole-genome landscape of Medicago truncatula symbiotic genes.</title>
        <authorList>
            <person name="Pecrix Y."/>
            <person name="Staton S.E."/>
            <person name="Sallet E."/>
            <person name="Lelandais-Briere C."/>
            <person name="Moreau S."/>
            <person name="Carrere S."/>
            <person name="Blein T."/>
            <person name="Jardinaud M.F."/>
            <person name="Latrasse D."/>
            <person name="Zouine M."/>
            <person name="Zahm M."/>
            <person name="Kreplak J."/>
            <person name="Mayjonade B."/>
            <person name="Satge C."/>
            <person name="Perez M."/>
            <person name="Cauet S."/>
            <person name="Marande W."/>
            <person name="Chantry-Darmon C."/>
            <person name="Lopez-Roques C."/>
            <person name="Bouchez O."/>
            <person name="Berard A."/>
            <person name="Debelle F."/>
            <person name="Munos S."/>
            <person name="Bendahmane A."/>
            <person name="Berges H."/>
            <person name="Niebel A."/>
            <person name="Buitink J."/>
            <person name="Frugier F."/>
            <person name="Benhamed M."/>
            <person name="Crespi M."/>
            <person name="Gouzy J."/>
            <person name="Gamas P."/>
        </authorList>
    </citation>
    <scope>NUCLEOTIDE SEQUENCE [LARGE SCALE GENOMIC DNA]</scope>
    <source>
        <strain evidence="2">cv. Jemalong A17</strain>
    </source>
</reference>
<sequence length="76" mass="8846">MKFVGVEVAIERRRDSTQSVGYDVVLHEDLMKFVGVEVAIERRVKKRKTRVNFVAMFDFEGLEENTRFCFVVGCDL</sequence>
<dbReference type="EMBL" id="PSQE01000003">
    <property type="protein sequence ID" value="RHN65392.1"/>
    <property type="molecule type" value="Genomic_DNA"/>
</dbReference>
<evidence type="ECO:0000313" key="1">
    <source>
        <dbReference type="EMBL" id="RHN65392.1"/>
    </source>
</evidence>
<accession>A0A396IIH5</accession>
<name>A0A396IIH5_MEDTR</name>
<evidence type="ECO:0000313" key="2">
    <source>
        <dbReference type="Proteomes" id="UP000265566"/>
    </source>
</evidence>
<gene>
    <name evidence="1" type="ORF">MtrunA17_Chr3g0079391</name>
</gene>
<organism evidence="1 2">
    <name type="scientific">Medicago truncatula</name>
    <name type="common">Barrel medic</name>
    <name type="synonym">Medicago tribuloides</name>
    <dbReference type="NCBI Taxonomy" id="3880"/>
    <lineage>
        <taxon>Eukaryota</taxon>
        <taxon>Viridiplantae</taxon>
        <taxon>Streptophyta</taxon>
        <taxon>Embryophyta</taxon>
        <taxon>Tracheophyta</taxon>
        <taxon>Spermatophyta</taxon>
        <taxon>Magnoliopsida</taxon>
        <taxon>eudicotyledons</taxon>
        <taxon>Gunneridae</taxon>
        <taxon>Pentapetalae</taxon>
        <taxon>rosids</taxon>
        <taxon>fabids</taxon>
        <taxon>Fabales</taxon>
        <taxon>Fabaceae</taxon>
        <taxon>Papilionoideae</taxon>
        <taxon>50 kb inversion clade</taxon>
        <taxon>NPAAA clade</taxon>
        <taxon>Hologalegina</taxon>
        <taxon>IRL clade</taxon>
        <taxon>Trifolieae</taxon>
        <taxon>Medicago</taxon>
    </lineage>
</organism>